<dbReference type="InterPro" id="IPR011990">
    <property type="entry name" value="TPR-like_helical_dom_sf"/>
</dbReference>
<dbReference type="InterPro" id="IPR052748">
    <property type="entry name" value="ISR_Activator"/>
</dbReference>
<evidence type="ECO:0000313" key="2">
    <source>
        <dbReference type="EMBL" id="KAJ8709154.1"/>
    </source>
</evidence>
<gene>
    <name evidence="2" type="ORF">PYW07_008980</name>
</gene>
<feature type="region of interest" description="Disordered" evidence="1">
    <location>
        <begin position="430"/>
        <end position="468"/>
    </location>
</feature>
<dbReference type="PROSITE" id="PS50231">
    <property type="entry name" value="RICIN_B_LECTIN"/>
    <property type="match status" value="1"/>
</dbReference>
<dbReference type="AlphaFoldDB" id="A0AAD7YB29"/>
<sequence>MSKFDNSKLDEQKTSLVGQVTSVHRLNSLQRYGCQNPTGSSTVVNNGGVNFEEKNEVAPGPPCNWLSLRKAKSQQNDNGTNAPKWGFEHRDRNWMGAITGDNGYNKLHESNEKNASSPCKWFFHKGSELQQSDNGPIDMKWNFDHQDENWTNAKPWENGFAKPNDKHAKNANPPSKWLSLHQCSENGDSNQEWSIERRERTWMYGKPWGRCMKKRFEHADRKAGPPCRFRSFRRSKSLENDNDKKWEVHQHRAWSEAKSSDTCVNKYNDEAKQPSMWISLRKYCKSYHNDDGTNGKKWNFQHLNKTWMDAITWSGVAVFGWYTSQLIHLKLKQHCRLHETKCLPVNNLITSIYPYITDMNKNDFYIDSISKIGKVFSDFTPTVYLMANDQSGSLKVKENVTGNFVNSVSENLVNSVSSSVASNVSEHITSNASEHNSVHSSGNRSGNSAQTHPHSPTNAQSIDTSNDDLGGVLNSIENRLGLASIENGQYQDGLSLLRSAAERNHAPAIYNLGLCYEKGLGVTANEKTAMELYKSAAALDHPEALYNLGIFYGQGRGGLKADQETAVRLLRLAAVQGQKDAIDALKYLDVSISEPRHKDVNSWTYQDHTQFSSSQNIVPTQSKLFIDNINFLQARV</sequence>
<dbReference type="PANTHER" id="PTHR45011">
    <property type="entry name" value="DAP3-BINDING CELL DEATH ENHANCER 1"/>
    <property type="match status" value="1"/>
</dbReference>
<dbReference type="Gene3D" id="1.25.40.10">
    <property type="entry name" value="Tetratricopeptide repeat domain"/>
    <property type="match status" value="1"/>
</dbReference>
<dbReference type="EMBL" id="JARGEI010000024">
    <property type="protein sequence ID" value="KAJ8709154.1"/>
    <property type="molecule type" value="Genomic_DNA"/>
</dbReference>
<dbReference type="InterPro" id="IPR006597">
    <property type="entry name" value="Sel1-like"/>
</dbReference>
<dbReference type="SMART" id="SM00671">
    <property type="entry name" value="SEL1"/>
    <property type="match status" value="2"/>
</dbReference>
<dbReference type="PANTHER" id="PTHR45011:SF1">
    <property type="entry name" value="DAP3-BINDING CELL DEATH ENHANCER 1"/>
    <property type="match status" value="1"/>
</dbReference>
<protein>
    <submittedName>
        <fullName evidence="2">Uncharacterized protein</fullName>
    </submittedName>
</protein>
<organism evidence="2 3">
    <name type="scientific">Mythimna separata</name>
    <name type="common">Oriental armyworm</name>
    <name type="synonym">Pseudaletia separata</name>
    <dbReference type="NCBI Taxonomy" id="271217"/>
    <lineage>
        <taxon>Eukaryota</taxon>
        <taxon>Metazoa</taxon>
        <taxon>Ecdysozoa</taxon>
        <taxon>Arthropoda</taxon>
        <taxon>Hexapoda</taxon>
        <taxon>Insecta</taxon>
        <taxon>Pterygota</taxon>
        <taxon>Neoptera</taxon>
        <taxon>Endopterygota</taxon>
        <taxon>Lepidoptera</taxon>
        <taxon>Glossata</taxon>
        <taxon>Ditrysia</taxon>
        <taxon>Noctuoidea</taxon>
        <taxon>Noctuidae</taxon>
        <taxon>Noctuinae</taxon>
        <taxon>Hadenini</taxon>
        <taxon>Mythimna</taxon>
    </lineage>
</organism>
<feature type="compositionally biased region" description="Polar residues" evidence="1">
    <location>
        <begin position="430"/>
        <end position="464"/>
    </location>
</feature>
<dbReference type="SUPFAM" id="SSF81901">
    <property type="entry name" value="HCP-like"/>
    <property type="match status" value="1"/>
</dbReference>
<comment type="caution">
    <text evidence="2">The sequence shown here is derived from an EMBL/GenBank/DDBJ whole genome shotgun (WGS) entry which is preliminary data.</text>
</comment>
<proteinExistence type="predicted"/>
<name>A0AAD7YB29_MYTSE</name>
<dbReference type="Pfam" id="PF08238">
    <property type="entry name" value="Sel1"/>
    <property type="match status" value="2"/>
</dbReference>
<keyword evidence="3" id="KW-1185">Reference proteome</keyword>
<evidence type="ECO:0000256" key="1">
    <source>
        <dbReference type="SAM" id="MobiDB-lite"/>
    </source>
</evidence>
<evidence type="ECO:0000313" key="3">
    <source>
        <dbReference type="Proteomes" id="UP001231518"/>
    </source>
</evidence>
<dbReference type="Proteomes" id="UP001231518">
    <property type="component" value="Chromosome 22"/>
</dbReference>
<reference evidence="2" key="1">
    <citation type="submission" date="2023-03" db="EMBL/GenBank/DDBJ databases">
        <title>Chromosome-level genomes of two armyworms, Mythimna separata and Mythimna loreyi, provide insights into the biosynthesis and reception of sex pheromones.</title>
        <authorList>
            <person name="Zhao H."/>
        </authorList>
    </citation>
    <scope>NUCLEOTIDE SEQUENCE</scope>
    <source>
        <strain evidence="2">BeijingLab</strain>
        <tissue evidence="2">Pupa</tissue>
    </source>
</reference>
<accession>A0AAD7YB29</accession>